<dbReference type="PANTHER" id="PTHR43781">
    <property type="entry name" value="SACCHAROPINE DEHYDROGENASE"/>
    <property type="match status" value="1"/>
</dbReference>
<proteinExistence type="predicted"/>
<accession>A0A1M7RMK0</accession>
<evidence type="ECO:0000313" key="2">
    <source>
        <dbReference type="EMBL" id="SHN47533.1"/>
    </source>
</evidence>
<dbReference type="OrthoDB" id="4420885at2"/>
<keyword evidence="3" id="KW-1185">Reference proteome</keyword>
<evidence type="ECO:0000259" key="1">
    <source>
        <dbReference type="Pfam" id="PF13460"/>
    </source>
</evidence>
<name>A0A1M7RMK0_9ACTN</name>
<dbReference type="InterPro" id="IPR016040">
    <property type="entry name" value="NAD(P)-bd_dom"/>
</dbReference>
<reference evidence="2 3" key="1">
    <citation type="submission" date="2016-11" db="EMBL/GenBank/DDBJ databases">
        <authorList>
            <person name="Jaros S."/>
            <person name="Januszkiewicz K."/>
            <person name="Wedrychowicz H."/>
        </authorList>
    </citation>
    <scope>NUCLEOTIDE SEQUENCE [LARGE SCALE GENOMIC DNA]</scope>
    <source>
        <strain evidence="2 3">DSM 46144</strain>
    </source>
</reference>
<dbReference type="Proteomes" id="UP000184440">
    <property type="component" value="Unassembled WGS sequence"/>
</dbReference>
<dbReference type="InterPro" id="IPR036291">
    <property type="entry name" value="NAD(P)-bd_dom_sf"/>
</dbReference>
<dbReference type="PANTHER" id="PTHR43781:SF1">
    <property type="entry name" value="SACCHAROPINE DEHYDROGENASE"/>
    <property type="match status" value="1"/>
</dbReference>
<feature type="domain" description="NAD(P)-binding" evidence="1">
    <location>
        <begin position="9"/>
        <end position="93"/>
    </location>
</feature>
<dbReference type="EMBL" id="FRCS01000024">
    <property type="protein sequence ID" value="SHN47533.1"/>
    <property type="molecule type" value="Genomic_DNA"/>
</dbReference>
<dbReference type="SUPFAM" id="SSF51735">
    <property type="entry name" value="NAD(P)-binding Rossmann-fold domains"/>
    <property type="match status" value="1"/>
</dbReference>
<protein>
    <submittedName>
        <fullName evidence="2">NAD(P)H-binding</fullName>
    </submittedName>
</protein>
<dbReference type="Gene3D" id="3.40.50.720">
    <property type="entry name" value="NAD(P)-binding Rossmann-like Domain"/>
    <property type="match status" value="1"/>
</dbReference>
<dbReference type="Pfam" id="PF13460">
    <property type="entry name" value="NAD_binding_10"/>
    <property type="match status" value="1"/>
</dbReference>
<dbReference type="AlphaFoldDB" id="A0A1M7RMK0"/>
<sequence>MSQTVAVFGAYGHTGRFVVAELLDRGFVPLLLGRDAGKLQTLAASYPGLEYRVASAGELDRALTGASAVVNTAGPFAATAGPVIDAAVRAGIPYVDVAAEIEANADTFARTADVPVVPAMAFFGGLGDLLVTTAMDEWTTADEVHVAYGLSSWHPTAGTLAAGAVSHDRRAGRRVRYRGGRLEYYAGDLPTLEWTFPAPLGTRSVLGEFSMADIVTIPSHLAVPEVRTYMTTDAAADLAGPDTPTPVPVDELGRSAQTFTVDVVVRAGDAQRRAVATGQDIYAISAPLAVEALGRILSGRTRTSGVASAGAMFDAPDFLRALSRYLTVESVEAAHSR</sequence>
<dbReference type="RefSeq" id="WP_073265455.1">
    <property type="nucleotide sequence ID" value="NZ_FRCS01000024.1"/>
</dbReference>
<organism evidence="2 3">
    <name type="scientific">Cryptosporangium aurantiacum</name>
    <dbReference type="NCBI Taxonomy" id="134849"/>
    <lineage>
        <taxon>Bacteria</taxon>
        <taxon>Bacillati</taxon>
        <taxon>Actinomycetota</taxon>
        <taxon>Actinomycetes</taxon>
        <taxon>Cryptosporangiales</taxon>
        <taxon>Cryptosporangiaceae</taxon>
        <taxon>Cryptosporangium</taxon>
    </lineage>
</organism>
<dbReference type="STRING" id="134849.SAMN05443668_12491"/>
<evidence type="ECO:0000313" key="3">
    <source>
        <dbReference type="Proteomes" id="UP000184440"/>
    </source>
</evidence>
<gene>
    <name evidence="2" type="ORF">SAMN05443668_12491</name>
</gene>